<feature type="chain" id="PRO_5019277890" description="Lipoprotein" evidence="1">
    <location>
        <begin position="21"/>
        <end position="155"/>
    </location>
</feature>
<protein>
    <recommendedName>
        <fullName evidence="4">Lipoprotein</fullName>
    </recommendedName>
</protein>
<keyword evidence="1" id="KW-0732">Signal</keyword>
<sequence length="155" mass="16513">MKRLIGLPLLALVALLPACAWDPIPRGPNINVNGTYLGRIVGSNNQSALLDVTVVEKNLNVTATVTSRTTQETFTMLGTRSVYDASPVRVNVMTSLGSGSRCAGGVQERYGVDVSFYKDKKDVGVGNVTHEVCNASTGQFEHSSVNSGALELTRK</sequence>
<comment type="caution">
    <text evidence="2">The sequence shown here is derived from an EMBL/GenBank/DDBJ whole genome shotgun (WGS) entry which is preliminary data.</text>
</comment>
<dbReference type="EMBL" id="QYUJ01000014">
    <property type="protein sequence ID" value="RJF71931.1"/>
    <property type="molecule type" value="Genomic_DNA"/>
</dbReference>
<dbReference type="OrthoDB" id="69311at2"/>
<evidence type="ECO:0000256" key="1">
    <source>
        <dbReference type="SAM" id="SignalP"/>
    </source>
</evidence>
<organism evidence="2 3">
    <name type="scientific">Deinococcus cavernae</name>
    <dbReference type="NCBI Taxonomy" id="2320857"/>
    <lineage>
        <taxon>Bacteria</taxon>
        <taxon>Thermotogati</taxon>
        <taxon>Deinococcota</taxon>
        <taxon>Deinococci</taxon>
        <taxon>Deinococcales</taxon>
        <taxon>Deinococcaceae</taxon>
        <taxon>Deinococcus</taxon>
    </lineage>
</organism>
<proteinExistence type="predicted"/>
<reference evidence="2 3" key="1">
    <citation type="submission" date="2018-09" db="EMBL/GenBank/DDBJ databases">
        <authorList>
            <person name="Zhu H."/>
        </authorList>
    </citation>
    <scope>NUCLEOTIDE SEQUENCE [LARGE SCALE GENOMIC DNA]</scope>
    <source>
        <strain evidence="2 3">K2S05-167</strain>
    </source>
</reference>
<name>A0A418V773_9DEIO</name>
<dbReference type="RefSeq" id="WP_119763571.1">
    <property type="nucleotide sequence ID" value="NZ_QYUJ01000014.1"/>
</dbReference>
<gene>
    <name evidence="2" type="ORF">D3875_10515</name>
</gene>
<keyword evidence="3" id="KW-1185">Reference proteome</keyword>
<dbReference type="AlphaFoldDB" id="A0A418V773"/>
<evidence type="ECO:0008006" key="4">
    <source>
        <dbReference type="Google" id="ProtNLM"/>
    </source>
</evidence>
<feature type="signal peptide" evidence="1">
    <location>
        <begin position="1"/>
        <end position="20"/>
    </location>
</feature>
<evidence type="ECO:0000313" key="3">
    <source>
        <dbReference type="Proteomes" id="UP000286287"/>
    </source>
</evidence>
<accession>A0A418V773</accession>
<evidence type="ECO:0000313" key="2">
    <source>
        <dbReference type="EMBL" id="RJF71931.1"/>
    </source>
</evidence>
<dbReference type="Proteomes" id="UP000286287">
    <property type="component" value="Unassembled WGS sequence"/>
</dbReference>